<name>A0A9X2HCN1_9MICC</name>
<gene>
    <name evidence="2" type="ORF">NBM05_14505</name>
</gene>
<sequence>MADEATARRARAIVEGRVAEVVIRPYDAPPRYEAVLEVAWSRRAVPRGGDRPVRGSSPEADVPEWQERERPVAAGARVRLVWHGQRIVSGVGAGTTLRCSGLLTRSGADAVIYNPRYEIVSRNRQY</sequence>
<dbReference type="RefSeq" id="WP_254168911.1">
    <property type="nucleotide sequence ID" value="NZ_JANAFB010000058.1"/>
</dbReference>
<dbReference type="EMBL" id="JANAFB010000058">
    <property type="protein sequence ID" value="MCP3427184.1"/>
    <property type="molecule type" value="Genomic_DNA"/>
</dbReference>
<evidence type="ECO:0000313" key="3">
    <source>
        <dbReference type="Proteomes" id="UP001139502"/>
    </source>
</evidence>
<proteinExistence type="predicted"/>
<evidence type="ECO:0000256" key="1">
    <source>
        <dbReference type="SAM" id="MobiDB-lite"/>
    </source>
</evidence>
<reference evidence="2" key="1">
    <citation type="submission" date="2022-06" db="EMBL/GenBank/DDBJ databases">
        <title>Rothia sp. isolated from sandalwood seedling.</title>
        <authorList>
            <person name="Tuikhar N."/>
            <person name="Kirdat K."/>
            <person name="Thorat V."/>
            <person name="Swetha P."/>
            <person name="Padma S."/>
            <person name="Sundararaj R."/>
            <person name="Yadav A."/>
        </authorList>
    </citation>
    <scope>NUCLEOTIDE SEQUENCE</scope>
    <source>
        <strain evidence="2">AR01</strain>
    </source>
</reference>
<dbReference type="Proteomes" id="UP001139502">
    <property type="component" value="Unassembled WGS sequence"/>
</dbReference>
<protein>
    <submittedName>
        <fullName evidence="2">Uncharacterized protein</fullName>
    </submittedName>
</protein>
<comment type="caution">
    <text evidence="2">The sequence shown here is derived from an EMBL/GenBank/DDBJ whole genome shotgun (WGS) entry which is preliminary data.</text>
</comment>
<dbReference type="AlphaFoldDB" id="A0A9X2HCN1"/>
<accession>A0A9X2HCN1</accession>
<feature type="region of interest" description="Disordered" evidence="1">
    <location>
        <begin position="46"/>
        <end position="68"/>
    </location>
</feature>
<keyword evidence="3" id="KW-1185">Reference proteome</keyword>
<evidence type="ECO:0000313" key="2">
    <source>
        <dbReference type="EMBL" id="MCP3427184.1"/>
    </source>
</evidence>
<organism evidence="2 3">
    <name type="scientific">Rothia santali</name>
    <dbReference type="NCBI Taxonomy" id="2949643"/>
    <lineage>
        <taxon>Bacteria</taxon>
        <taxon>Bacillati</taxon>
        <taxon>Actinomycetota</taxon>
        <taxon>Actinomycetes</taxon>
        <taxon>Micrococcales</taxon>
        <taxon>Micrococcaceae</taxon>
        <taxon>Rothia</taxon>
    </lineage>
</organism>